<sequence>MKHSVYVICLMVSFLGLTSCNKTSDPVPVPAVVGRWELNRGLLSGFPTTANINGAALDLYYFESYGSTIDIYSDNTFNENYKSVTVEDAAGTWDFSNNTLTLKYDVGDEGTFTYSKNKNIEELAASKPVSYTLPVSTTATAAGQLQLIYRK</sequence>
<feature type="chain" id="PRO_5014648985" description="Lipocalin-like domain-containing protein" evidence="1">
    <location>
        <begin position="25"/>
        <end position="151"/>
    </location>
</feature>
<accession>A0A2K8Z5N0</accession>
<evidence type="ECO:0000256" key="1">
    <source>
        <dbReference type="SAM" id="SignalP"/>
    </source>
</evidence>
<gene>
    <name evidence="2" type="ORF">CWM47_26785</name>
</gene>
<dbReference type="KEGG" id="spir:CWM47_26785"/>
<dbReference type="EMBL" id="CP025096">
    <property type="protein sequence ID" value="AUD05134.1"/>
    <property type="molecule type" value="Genomic_DNA"/>
</dbReference>
<keyword evidence="3" id="KW-1185">Reference proteome</keyword>
<dbReference type="RefSeq" id="WP_100991627.1">
    <property type="nucleotide sequence ID" value="NZ_CP025096.1"/>
</dbReference>
<dbReference type="PROSITE" id="PS51257">
    <property type="entry name" value="PROKAR_LIPOPROTEIN"/>
    <property type="match status" value="1"/>
</dbReference>
<protein>
    <recommendedName>
        <fullName evidence="4">Lipocalin-like domain-containing protein</fullName>
    </recommendedName>
</protein>
<proteinExistence type="predicted"/>
<evidence type="ECO:0000313" key="3">
    <source>
        <dbReference type="Proteomes" id="UP000232883"/>
    </source>
</evidence>
<dbReference type="Proteomes" id="UP000232883">
    <property type="component" value="Chromosome"/>
</dbReference>
<name>A0A2K8Z5N0_9BACT</name>
<organism evidence="2 3">
    <name type="scientific">Spirosoma pollinicola</name>
    <dbReference type="NCBI Taxonomy" id="2057025"/>
    <lineage>
        <taxon>Bacteria</taxon>
        <taxon>Pseudomonadati</taxon>
        <taxon>Bacteroidota</taxon>
        <taxon>Cytophagia</taxon>
        <taxon>Cytophagales</taxon>
        <taxon>Cytophagaceae</taxon>
        <taxon>Spirosoma</taxon>
    </lineage>
</organism>
<reference evidence="2 3" key="1">
    <citation type="submission" date="2017-11" db="EMBL/GenBank/DDBJ databases">
        <title>Taxonomic description and genome sequences of Spirosoma HA7 sp. nov., isolated from pollen microhabitat of Corylus avellana.</title>
        <authorList>
            <person name="Ambika Manirajan B."/>
            <person name="Suarez C."/>
            <person name="Ratering S."/>
            <person name="Geissler-Plaum R."/>
            <person name="Cardinale M."/>
            <person name="Sylvia S."/>
        </authorList>
    </citation>
    <scope>NUCLEOTIDE SEQUENCE [LARGE SCALE GENOMIC DNA]</scope>
    <source>
        <strain evidence="2 3">HA7</strain>
    </source>
</reference>
<evidence type="ECO:0008006" key="4">
    <source>
        <dbReference type="Google" id="ProtNLM"/>
    </source>
</evidence>
<dbReference type="OrthoDB" id="961488at2"/>
<evidence type="ECO:0000313" key="2">
    <source>
        <dbReference type="EMBL" id="AUD05134.1"/>
    </source>
</evidence>
<keyword evidence="1" id="KW-0732">Signal</keyword>
<feature type="signal peptide" evidence="1">
    <location>
        <begin position="1"/>
        <end position="24"/>
    </location>
</feature>
<dbReference type="AlphaFoldDB" id="A0A2K8Z5N0"/>